<dbReference type="Proteomes" id="UP000774570">
    <property type="component" value="Unassembled WGS sequence"/>
</dbReference>
<comment type="caution">
    <text evidence="4">The sequence shown here is derived from an EMBL/GenBank/DDBJ whole genome shotgun (WGS) entry which is preliminary data.</text>
</comment>
<gene>
    <name evidence="4" type="ORF">K1Y72_04715</name>
</gene>
<feature type="compositionally biased region" description="Basic residues" evidence="3">
    <location>
        <begin position="9"/>
        <end position="26"/>
    </location>
</feature>
<keyword evidence="2" id="KW-0472">Membrane</keyword>
<sequence>MGRGDRRGRPAGRARPARPAARRRRPARADGRGPMRRLAAWGAVLLAAAFLAWAAWPFVSGGRAGADDGARGRERDLVLRTGTQEVATLNSMDARNVEGGLQAWLNASTGQLHDRLRADLPASRKKLRASRATAAATVLAAAVTDLDSATGGARIIASVQITLTTAKGGTALQRKRYEAGLARTPAGWRLSSLTLVPSGGRA</sequence>
<comment type="subcellular location">
    <subcellularLocation>
        <location evidence="1">Membrane</location>
    </subcellularLocation>
</comment>
<proteinExistence type="predicted"/>
<name>A0ABS7FMR2_9ACTN</name>
<evidence type="ECO:0008006" key="6">
    <source>
        <dbReference type="Google" id="ProtNLM"/>
    </source>
</evidence>
<evidence type="ECO:0000313" key="5">
    <source>
        <dbReference type="Proteomes" id="UP000774570"/>
    </source>
</evidence>
<dbReference type="PANTHER" id="PTHR37042">
    <property type="entry name" value="OUTER MEMBRANE PROTEIN RV1973"/>
    <property type="match status" value="1"/>
</dbReference>
<organism evidence="4 5">
    <name type="scientific">Actinomadura parmotrematis</name>
    <dbReference type="NCBI Taxonomy" id="2864039"/>
    <lineage>
        <taxon>Bacteria</taxon>
        <taxon>Bacillati</taxon>
        <taxon>Actinomycetota</taxon>
        <taxon>Actinomycetes</taxon>
        <taxon>Streptosporangiales</taxon>
        <taxon>Thermomonosporaceae</taxon>
        <taxon>Actinomadura</taxon>
    </lineage>
</organism>
<evidence type="ECO:0000313" key="4">
    <source>
        <dbReference type="EMBL" id="MBW8481663.1"/>
    </source>
</evidence>
<keyword evidence="5" id="KW-1185">Reference proteome</keyword>
<feature type="region of interest" description="Disordered" evidence="3">
    <location>
        <begin position="1"/>
        <end position="32"/>
    </location>
</feature>
<protein>
    <recommendedName>
        <fullName evidence="6">Mce-associated membrane protein</fullName>
    </recommendedName>
</protein>
<evidence type="ECO:0000256" key="2">
    <source>
        <dbReference type="ARBA" id="ARBA00023136"/>
    </source>
</evidence>
<dbReference type="PANTHER" id="PTHR37042:SF4">
    <property type="entry name" value="OUTER MEMBRANE PROTEIN RV1973"/>
    <property type="match status" value="1"/>
</dbReference>
<evidence type="ECO:0000256" key="1">
    <source>
        <dbReference type="ARBA" id="ARBA00004370"/>
    </source>
</evidence>
<evidence type="ECO:0000256" key="3">
    <source>
        <dbReference type="SAM" id="MobiDB-lite"/>
    </source>
</evidence>
<reference evidence="4 5" key="1">
    <citation type="submission" date="2021-07" db="EMBL/GenBank/DDBJ databases">
        <title>Actinomadura sp. PM05-2 isolated from lichen.</title>
        <authorList>
            <person name="Somphong A."/>
            <person name="Phongsopitanun W."/>
            <person name="Tanasupawat S."/>
            <person name="Peongsungnone V."/>
        </authorList>
    </citation>
    <scope>NUCLEOTIDE SEQUENCE [LARGE SCALE GENOMIC DNA]</scope>
    <source>
        <strain evidence="4 5">PM05-2</strain>
    </source>
</reference>
<dbReference type="EMBL" id="JAIBOA010000002">
    <property type="protein sequence ID" value="MBW8481663.1"/>
    <property type="molecule type" value="Genomic_DNA"/>
</dbReference>
<accession>A0ABS7FMR2</accession>